<dbReference type="Proteomes" id="UP000765509">
    <property type="component" value="Unassembled WGS sequence"/>
</dbReference>
<dbReference type="EMBL" id="AVOT02022702">
    <property type="protein sequence ID" value="MBW0512274.1"/>
    <property type="molecule type" value="Genomic_DNA"/>
</dbReference>
<name>A0A9Q3HR86_9BASI</name>
<evidence type="ECO:0000313" key="1">
    <source>
        <dbReference type="EMBL" id="MBW0512274.1"/>
    </source>
</evidence>
<comment type="caution">
    <text evidence="1">The sequence shown here is derived from an EMBL/GenBank/DDBJ whole genome shotgun (WGS) entry which is preliminary data.</text>
</comment>
<evidence type="ECO:0000313" key="2">
    <source>
        <dbReference type="Proteomes" id="UP000765509"/>
    </source>
</evidence>
<keyword evidence="2" id="KW-1185">Reference proteome</keyword>
<proteinExistence type="predicted"/>
<dbReference type="OrthoDB" id="3095879at2759"/>
<accession>A0A9Q3HR86</accession>
<protein>
    <submittedName>
        <fullName evidence="1">Uncharacterized protein</fullName>
    </submittedName>
</protein>
<dbReference type="AlphaFoldDB" id="A0A9Q3HR86"/>
<sequence>MTIVHKSENTHRNSDGLSIWELPNIPDNHSYVHANEEPKITIEGINITDVGTEFFQEVGKSYKQDKNCIIIISLLKKYCKDTVLANSLDDIWKTYYDNGRFHLFDGIVYHTPKKTCVVVLCRRMLINTILIEFHDQIYSGILSENRKMERINTYAW</sequence>
<organism evidence="1 2">
    <name type="scientific">Austropuccinia psidii MF-1</name>
    <dbReference type="NCBI Taxonomy" id="1389203"/>
    <lineage>
        <taxon>Eukaryota</taxon>
        <taxon>Fungi</taxon>
        <taxon>Dikarya</taxon>
        <taxon>Basidiomycota</taxon>
        <taxon>Pucciniomycotina</taxon>
        <taxon>Pucciniomycetes</taxon>
        <taxon>Pucciniales</taxon>
        <taxon>Sphaerophragmiaceae</taxon>
        <taxon>Austropuccinia</taxon>
    </lineage>
</organism>
<reference evidence="1" key="1">
    <citation type="submission" date="2021-03" db="EMBL/GenBank/DDBJ databases">
        <title>Draft genome sequence of rust myrtle Austropuccinia psidii MF-1, a brazilian biotype.</title>
        <authorList>
            <person name="Quecine M.C."/>
            <person name="Pachon D.M.R."/>
            <person name="Bonatelli M.L."/>
            <person name="Correr F.H."/>
            <person name="Franceschini L.M."/>
            <person name="Leite T.F."/>
            <person name="Margarido G.R.A."/>
            <person name="Almeida C.A."/>
            <person name="Ferrarezi J.A."/>
            <person name="Labate C.A."/>
        </authorList>
    </citation>
    <scope>NUCLEOTIDE SEQUENCE</scope>
    <source>
        <strain evidence="1">MF-1</strain>
    </source>
</reference>
<gene>
    <name evidence="1" type="ORF">O181_051989</name>
</gene>